<feature type="region of interest" description="Disordered" evidence="1">
    <location>
        <begin position="72"/>
        <end position="169"/>
    </location>
</feature>
<feature type="compositionally biased region" description="Gly residues" evidence="1">
    <location>
        <begin position="98"/>
        <end position="115"/>
    </location>
</feature>
<protein>
    <submittedName>
        <fullName evidence="3">Uncharacterized protein</fullName>
    </submittedName>
</protein>
<evidence type="ECO:0000256" key="2">
    <source>
        <dbReference type="SAM" id="SignalP"/>
    </source>
</evidence>
<evidence type="ECO:0000256" key="1">
    <source>
        <dbReference type="SAM" id="MobiDB-lite"/>
    </source>
</evidence>
<evidence type="ECO:0000313" key="3">
    <source>
        <dbReference type="EMBL" id="CAD9076717.1"/>
    </source>
</evidence>
<keyword evidence="2" id="KW-0732">Signal</keyword>
<dbReference type="AlphaFoldDB" id="A0A7S1PGJ4"/>
<accession>A0A7S1PGJ4</accession>
<feature type="chain" id="PRO_5031210670" evidence="2">
    <location>
        <begin position="17"/>
        <end position="169"/>
    </location>
</feature>
<name>A0A7S1PGJ4_STEMN</name>
<feature type="compositionally biased region" description="Low complexity" evidence="1">
    <location>
        <begin position="72"/>
        <end position="97"/>
    </location>
</feature>
<gene>
    <name evidence="3" type="ORF">CMEN1057_LOCUS93</name>
</gene>
<sequence>MMKLIASLLALPLVMGQGTNKTLAPTPGVDRPTVFPTVIGDTPEPTYELITNSPNAMSYGYEEIIEYYGGHSGKSGKSSSHYNGKSGKSGSHYNGKSGKSGAGKSGKGHGGGGYHYGYDGYHGKSGKSGSKSGKGSKGKGGKSGSKSSKSYHSRDGGYGYYRALRTRQL</sequence>
<reference evidence="3" key="1">
    <citation type="submission" date="2021-01" db="EMBL/GenBank/DDBJ databases">
        <authorList>
            <person name="Corre E."/>
            <person name="Pelletier E."/>
            <person name="Niang G."/>
            <person name="Scheremetjew M."/>
            <person name="Finn R."/>
            <person name="Kale V."/>
            <person name="Holt S."/>
            <person name="Cochrane G."/>
            <person name="Meng A."/>
            <person name="Brown T."/>
            <person name="Cohen L."/>
        </authorList>
    </citation>
    <scope>NUCLEOTIDE SEQUENCE</scope>
    <source>
        <strain evidence="3">CCMP 338</strain>
    </source>
</reference>
<organism evidence="3">
    <name type="scientific">Stephanocyclus meneghinianus</name>
    <name type="common">Diatom</name>
    <name type="synonym">Cyclotella meneghiniana</name>
    <dbReference type="NCBI Taxonomy" id="29205"/>
    <lineage>
        <taxon>Eukaryota</taxon>
        <taxon>Sar</taxon>
        <taxon>Stramenopiles</taxon>
        <taxon>Ochrophyta</taxon>
        <taxon>Bacillariophyta</taxon>
        <taxon>Coscinodiscophyceae</taxon>
        <taxon>Thalassiosirophycidae</taxon>
        <taxon>Thalassiosirales</taxon>
        <taxon>Thalassiosiraceae</taxon>
        <taxon>Stephanocyclus</taxon>
    </lineage>
</organism>
<dbReference type="EMBL" id="HBGC01000145">
    <property type="protein sequence ID" value="CAD9076717.1"/>
    <property type="molecule type" value="Transcribed_RNA"/>
</dbReference>
<proteinExistence type="predicted"/>
<feature type="signal peptide" evidence="2">
    <location>
        <begin position="1"/>
        <end position="16"/>
    </location>
</feature>